<keyword evidence="6" id="KW-1185">Reference proteome</keyword>
<keyword evidence="3" id="KW-0378">Hydrolase</keyword>
<dbReference type="Proteomes" id="UP001595807">
    <property type="component" value="Unassembled WGS sequence"/>
</dbReference>
<sequence length="230" mass="25445">MKYFLASNPVQFSSLAIRTEYGFLERLRAELKSEYCALFICSAPDNPIFTDKYAQDMKQAFEDADLSFQDFQVLDRRNQADAVNLVGQADVIFLAGGHVPTQNAFFQEIGLAELLAGTDKIIIGTSAGSMNSASLVYAQPEEEGEAISSTCERFLPGLGLTDMMIVPHYQDIKDQVLDGMRIIEDITLPDSQGRVFHLLEDGAYLYGDEDGETLYGPVYLAKDGQLTVLQ</sequence>
<dbReference type="SUPFAM" id="SSF52317">
    <property type="entry name" value="Class I glutamine amidotransferase-like"/>
    <property type="match status" value="1"/>
</dbReference>
<dbReference type="InterPro" id="IPR005320">
    <property type="entry name" value="Peptidase_S51"/>
</dbReference>
<gene>
    <name evidence="5" type="ORF">ACFORF_01940</name>
</gene>
<evidence type="ECO:0000256" key="4">
    <source>
        <dbReference type="ARBA" id="ARBA00022825"/>
    </source>
</evidence>
<dbReference type="Pfam" id="PF03575">
    <property type="entry name" value="Peptidase_S51"/>
    <property type="match status" value="1"/>
</dbReference>
<evidence type="ECO:0000256" key="3">
    <source>
        <dbReference type="ARBA" id="ARBA00022801"/>
    </source>
</evidence>
<protein>
    <submittedName>
        <fullName evidence="5">Type 1 glutamine amidotransferase-like domain-containing protein</fullName>
    </submittedName>
</protein>
<comment type="similarity">
    <text evidence="1">Belongs to the peptidase S51 family.</text>
</comment>
<dbReference type="RefSeq" id="WP_380424903.1">
    <property type="nucleotide sequence ID" value="NZ_JBHRZV010000010.1"/>
</dbReference>
<keyword evidence="4" id="KW-0720">Serine protease</keyword>
<accession>A0ABV8CU63</accession>
<dbReference type="Gene3D" id="3.40.50.880">
    <property type="match status" value="1"/>
</dbReference>
<evidence type="ECO:0000256" key="2">
    <source>
        <dbReference type="ARBA" id="ARBA00022670"/>
    </source>
</evidence>
<reference evidence="6" key="1">
    <citation type="journal article" date="2019" name="Int. J. Syst. Evol. Microbiol.">
        <title>The Global Catalogue of Microorganisms (GCM) 10K type strain sequencing project: providing services to taxonomists for standard genome sequencing and annotation.</title>
        <authorList>
            <consortium name="The Broad Institute Genomics Platform"/>
            <consortium name="The Broad Institute Genome Sequencing Center for Infectious Disease"/>
            <person name="Wu L."/>
            <person name="Ma J."/>
        </authorList>
    </citation>
    <scope>NUCLEOTIDE SEQUENCE [LARGE SCALE GENOMIC DNA]</scope>
    <source>
        <strain evidence="6">CCUG 67170</strain>
    </source>
</reference>
<name>A0ABV8CU63_9STRE</name>
<organism evidence="5 6">
    <name type="scientific">Streptococcus caprae</name>
    <dbReference type="NCBI Taxonomy" id="1640501"/>
    <lineage>
        <taxon>Bacteria</taxon>
        <taxon>Bacillati</taxon>
        <taxon>Bacillota</taxon>
        <taxon>Bacilli</taxon>
        <taxon>Lactobacillales</taxon>
        <taxon>Streptococcaceae</taxon>
        <taxon>Streptococcus</taxon>
    </lineage>
</organism>
<evidence type="ECO:0000313" key="5">
    <source>
        <dbReference type="EMBL" id="MFC3927396.1"/>
    </source>
</evidence>
<proteinExistence type="inferred from homology"/>
<comment type="caution">
    <text evidence="5">The sequence shown here is derived from an EMBL/GenBank/DDBJ whole genome shotgun (WGS) entry which is preliminary data.</text>
</comment>
<dbReference type="EMBL" id="JBHRZV010000010">
    <property type="protein sequence ID" value="MFC3927396.1"/>
    <property type="molecule type" value="Genomic_DNA"/>
</dbReference>
<evidence type="ECO:0000256" key="1">
    <source>
        <dbReference type="ARBA" id="ARBA00006534"/>
    </source>
</evidence>
<dbReference type="InterPro" id="IPR029062">
    <property type="entry name" value="Class_I_gatase-like"/>
</dbReference>
<keyword evidence="2" id="KW-0645">Protease</keyword>
<evidence type="ECO:0000313" key="6">
    <source>
        <dbReference type="Proteomes" id="UP001595807"/>
    </source>
</evidence>